<dbReference type="InterPro" id="IPR002401">
    <property type="entry name" value="Cyt_P450_E_grp-I"/>
</dbReference>
<dbReference type="InterPro" id="IPR047146">
    <property type="entry name" value="Cyt_P450_E_CYP52_fungi"/>
</dbReference>
<keyword evidence="8" id="KW-0472">Membrane</keyword>
<protein>
    <recommendedName>
        <fullName evidence="11">Cytochrome P450 alkane hydroxylase</fullName>
    </recommendedName>
</protein>
<dbReference type="InterPro" id="IPR001128">
    <property type="entry name" value="Cyt_P450"/>
</dbReference>
<keyword evidence="6 7" id="KW-0503">Monooxygenase</keyword>
<comment type="cofactor">
    <cofactor evidence="1">
        <name>heme</name>
        <dbReference type="ChEBI" id="CHEBI:30413"/>
    </cofactor>
</comment>
<evidence type="ECO:0008006" key="11">
    <source>
        <dbReference type="Google" id="ProtNLM"/>
    </source>
</evidence>
<gene>
    <name evidence="9" type="ORF">ABVK25_000321</name>
</gene>
<dbReference type="PANTHER" id="PTHR24287">
    <property type="entry name" value="P450, PUTATIVE (EUROFUNG)-RELATED"/>
    <property type="match status" value="1"/>
</dbReference>
<evidence type="ECO:0000256" key="7">
    <source>
        <dbReference type="RuleBase" id="RU000461"/>
    </source>
</evidence>
<accession>A0ABR4BQB1</accession>
<evidence type="ECO:0000313" key="9">
    <source>
        <dbReference type="EMBL" id="KAL2059029.1"/>
    </source>
</evidence>
<dbReference type="PRINTS" id="PR00385">
    <property type="entry name" value="P450"/>
</dbReference>
<evidence type="ECO:0000256" key="1">
    <source>
        <dbReference type="ARBA" id="ARBA00001971"/>
    </source>
</evidence>
<sequence>MLDPLLAHPYLLVYSLILIPLLYLALKITLENQSIRRLGTHAPTVRAYLPFGIDIFIRSLHASRTDTDYEFWDWLLNNSSNAHCKTIETTLARQRFLFTADPENIKAILATQFADYGKGNRFMRTGNTFLGDSIFTTDGEMWHQSRQLLRPQFVKTRVSDLEIFETHVQRLMHLIPGEGGEVDISALFYRFTLDSATDYLLGKSVDSLENPNAEFVRAFAEVQRAQNEVSRSGPFHKLLPKWGFFAGLKVINSFVEPFIDQALRLNLTDLKEKTNQSLLHALAATGIRDRKVIRDQVVAVLLAGRDTTAGSLSFTFLELSKNPAIVKKLRTEILERVGPTERPTYDDLKNMPYLQHVMNETLRLYPSVPFNVRMSLHDTTLPTGGGPDGTQPIGVLKDTPIAYSVLYMQRREDLFPPASDDFPHVLAYCPERWHKWTPKSWTYIPFNGGPRICIGQQFALTEMSYTIVRILQRFERIEKYWDEKKQKLRAEIVISPATGVQVGFWEAKSG</sequence>
<keyword evidence="7" id="KW-0349">Heme</keyword>
<evidence type="ECO:0000313" key="10">
    <source>
        <dbReference type="Proteomes" id="UP001590951"/>
    </source>
</evidence>
<dbReference type="InterPro" id="IPR017972">
    <property type="entry name" value="Cyt_P450_CS"/>
</dbReference>
<feature type="transmembrane region" description="Helical" evidence="8">
    <location>
        <begin position="6"/>
        <end position="26"/>
    </location>
</feature>
<dbReference type="Proteomes" id="UP001590951">
    <property type="component" value="Unassembled WGS sequence"/>
</dbReference>
<name>A0ABR4BQB1_9LECA</name>
<keyword evidence="4 7" id="KW-0560">Oxidoreductase</keyword>
<evidence type="ECO:0000256" key="2">
    <source>
        <dbReference type="ARBA" id="ARBA00010617"/>
    </source>
</evidence>
<keyword evidence="3 7" id="KW-0479">Metal-binding</keyword>
<dbReference type="PROSITE" id="PS00086">
    <property type="entry name" value="CYTOCHROME_P450"/>
    <property type="match status" value="1"/>
</dbReference>
<keyword evidence="8" id="KW-1133">Transmembrane helix</keyword>
<evidence type="ECO:0000256" key="6">
    <source>
        <dbReference type="ARBA" id="ARBA00023033"/>
    </source>
</evidence>
<reference evidence="9 10" key="1">
    <citation type="submission" date="2024-09" db="EMBL/GenBank/DDBJ databases">
        <title>Rethinking Asexuality: The Enigmatic Case of Functional Sexual Genes in Lepraria (Stereocaulaceae).</title>
        <authorList>
            <person name="Doellman M."/>
            <person name="Sun Y."/>
            <person name="Barcenas-Pena A."/>
            <person name="Lumbsch H.T."/>
            <person name="Grewe F."/>
        </authorList>
    </citation>
    <scope>NUCLEOTIDE SEQUENCE [LARGE SCALE GENOMIC DNA]</scope>
    <source>
        <strain evidence="9 10">Grewe 0041</strain>
    </source>
</reference>
<dbReference type="Gene3D" id="1.10.630.10">
    <property type="entry name" value="Cytochrome P450"/>
    <property type="match status" value="1"/>
</dbReference>
<evidence type="ECO:0000256" key="3">
    <source>
        <dbReference type="ARBA" id="ARBA00022723"/>
    </source>
</evidence>
<evidence type="ECO:0000256" key="4">
    <source>
        <dbReference type="ARBA" id="ARBA00023002"/>
    </source>
</evidence>
<dbReference type="InterPro" id="IPR036396">
    <property type="entry name" value="Cyt_P450_sf"/>
</dbReference>
<organism evidence="9 10">
    <name type="scientific">Lepraria finkii</name>
    <dbReference type="NCBI Taxonomy" id="1340010"/>
    <lineage>
        <taxon>Eukaryota</taxon>
        <taxon>Fungi</taxon>
        <taxon>Dikarya</taxon>
        <taxon>Ascomycota</taxon>
        <taxon>Pezizomycotina</taxon>
        <taxon>Lecanoromycetes</taxon>
        <taxon>OSLEUM clade</taxon>
        <taxon>Lecanoromycetidae</taxon>
        <taxon>Lecanorales</taxon>
        <taxon>Lecanorineae</taxon>
        <taxon>Stereocaulaceae</taxon>
        <taxon>Lepraria</taxon>
    </lineage>
</organism>
<keyword evidence="10" id="KW-1185">Reference proteome</keyword>
<comment type="similarity">
    <text evidence="2 7">Belongs to the cytochrome P450 family.</text>
</comment>
<dbReference type="Pfam" id="PF00067">
    <property type="entry name" value="p450"/>
    <property type="match status" value="1"/>
</dbReference>
<dbReference type="PANTHER" id="PTHR24287:SF5">
    <property type="entry name" value="P450, PUTATIVE (EUROFUNG)-RELATED"/>
    <property type="match status" value="1"/>
</dbReference>
<evidence type="ECO:0000256" key="5">
    <source>
        <dbReference type="ARBA" id="ARBA00023004"/>
    </source>
</evidence>
<keyword evidence="8" id="KW-0812">Transmembrane</keyword>
<keyword evidence="5 7" id="KW-0408">Iron</keyword>
<dbReference type="CDD" id="cd11063">
    <property type="entry name" value="CYP52"/>
    <property type="match status" value="1"/>
</dbReference>
<comment type="caution">
    <text evidence="9">The sequence shown here is derived from an EMBL/GenBank/DDBJ whole genome shotgun (WGS) entry which is preliminary data.</text>
</comment>
<evidence type="ECO:0000256" key="8">
    <source>
        <dbReference type="SAM" id="Phobius"/>
    </source>
</evidence>
<dbReference type="PRINTS" id="PR00463">
    <property type="entry name" value="EP450I"/>
</dbReference>
<proteinExistence type="inferred from homology"/>
<dbReference type="SUPFAM" id="SSF48264">
    <property type="entry name" value="Cytochrome P450"/>
    <property type="match status" value="1"/>
</dbReference>
<dbReference type="EMBL" id="JBHFEH010000001">
    <property type="protein sequence ID" value="KAL2059029.1"/>
    <property type="molecule type" value="Genomic_DNA"/>
</dbReference>